<protein>
    <submittedName>
        <fullName evidence="1">Uncharacterized protein</fullName>
    </submittedName>
</protein>
<feature type="non-terminal residue" evidence="1">
    <location>
        <position position="1"/>
    </location>
</feature>
<organism evidence="1 2">
    <name type="scientific">Trifolium pratense</name>
    <name type="common">Red clover</name>
    <dbReference type="NCBI Taxonomy" id="57577"/>
    <lineage>
        <taxon>Eukaryota</taxon>
        <taxon>Viridiplantae</taxon>
        <taxon>Streptophyta</taxon>
        <taxon>Embryophyta</taxon>
        <taxon>Tracheophyta</taxon>
        <taxon>Spermatophyta</taxon>
        <taxon>Magnoliopsida</taxon>
        <taxon>eudicotyledons</taxon>
        <taxon>Gunneridae</taxon>
        <taxon>Pentapetalae</taxon>
        <taxon>rosids</taxon>
        <taxon>fabids</taxon>
        <taxon>Fabales</taxon>
        <taxon>Fabaceae</taxon>
        <taxon>Papilionoideae</taxon>
        <taxon>50 kb inversion clade</taxon>
        <taxon>NPAAA clade</taxon>
        <taxon>Hologalegina</taxon>
        <taxon>IRL clade</taxon>
        <taxon>Trifolieae</taxon>
        <taxon>Trifolium</taxon>
    </lineage>
</organism>
<name>A0A2K3N9V2_TRIPR</name>
<gene>
    <name evidence="1" type="ORF">L195_g023088</name>
</gene>
<evidence type="ECO:0000313" key="1">
    <source>
        <dbReference type="EMBL" id="PNX99818.1"/>
    </source>
</evidence>
<dbReference type="EMBL" id="ASHM01018200">
    <property type="protein sequence ID" value="PNX99818.1"/>
    <property type="molecule type" value="Genomic_DNA"/>
</dbReference>
<dbReference type="Proteomes" id="UP000236291">
    <property type="component" value="Unassembled WGS sequence"/>
</dbReference>
<proteinExistence type="predicted"/>
<comment type="caution">
    <text evidence="1">The sequence shown here is derived from an EMBL/GenBank/DDBJ whole genome shotgun (WGS) entry which is preliminary data.</text>
</comment>
<sequence>VRSSASTVRSIVSTQGSIGKVVDVDAKGKDSTADYVAQMYLSIAINVTIEYTPSGLNLKVKPKMTAFKS</sequence>
<dbReference type="AlphaFoldDB" id="A0A2K3N9V2"/>
<accession>A0A2K3N9V2</accession>
<reference evidence="1 2" key="2">
    <citation type="journal article" date="2017" name="Front. Plant Sci.">
        <title>Gene Classification and Mining of Molecular Markers Useful in Red Clover (Trifolium pratense) Breeding.</title>
        <authorList>
            <person name="Istvanek J."/>
            <person name="Dluhosova J."/>
            <person name="Dluhos P."/>
            <person name="Patkova L."/>
            <person name="Nedelnik J."/>
            <person name="Repkova J."/>
        </authorList>
    </citation>
    <scope>NUCLEOTIDE SEQUENCE [LARGE SCALE GENOMIC DNA]</scope>
    <source>
        <strain evidence="2">cv. Tatra</strain>
        <tissue evidence="1">Young leaves</tissue>
    </source>
</reference>
<evidence type="ECO:0000313" key="2">
    <source>
        <dbReference type="Proteomes" id="UP000236291"/>
    </source>
</evidence>
<reference evidence="1 2" key="1">
    <citation type="journal article" date="2014" name="Am. J. Bot.">
        <title>Genome assembly and annotation for red clover (Trifolium pratense; Fabaceae).</title>
        <authorList>
            <person name="Istvanek J."/>
            <person name="Jaros M."/>
            <person name="Krenek A."/>
            <person name="Repkova J."/>
        </authorList>
    </citation>
    <scope>NUCLEOTIDE SEQUENCE [LARGE SCALE GENOMIC DNA]</scope>
    <source>
        <strain evidence="2">cv. Tatra</strain>
        <tissue evidence="1">Young leaves</tissue>
    </source>
</reference>